<sequence>MGITMKASIHDKQVLSNLRPLDVLMYLHATGWNEVKTVPDKWTVLVKEGDFEIDLPLHQYDDFALRMSEMLKTLEVVEKRSQLEIVNDLNTASADIIRLRVSDAESTDGTISIEEGSKIVQSSRDLMMASACAAIEKRAIYQTRKPTRVMEYLKKVRLGQTEHGSYVITVISRVVPDLKVQTPEMEEPFERQVVITLAKAISAANHAANSAVAKSSFQDFQAVVNEGVSANLCDAIYGLASGGESNKGLEISFSWSRSRPLNDPNIKSKIVFIPDSIPIFKEAARLFRDTNARDDFELCGPVVKLERAADGAMMGKVTILAFVDEQPKKILMEMIDTDYQKALQAHGNQDTISCMGSLTREGRSFILKNPHNITIESSPE</sequence>
<dbReference type="Proteomes" id="UP000033423">
    <property type="component" value="Unassembled WGS sequence"/>
</dbReference>
<dbReference type="AlphaFoldDB" id="A0A0F3GZ61"/>
<dbReference type="PATRIC" id="fig|29290.4.peg.2439"/>
<gene>
    <name evidence="1" type="ORF">MBAV_001833</name>
</gene>
<protein>
    <submittedName>
        <fullName evidence="1">Uncharacterized protein</fullName>
    </submittedName>
</protein>
<evidence type="ECO:0000313" key="2">
    <source>
        <dbReference type="Proteomes" id="UP000033423"/>
    </source>
</evidence>
<accession>A0A0F3GZ61</accession>
<evidence type="ECO:0000313" key="1">
    <source>
        <dbReference type="EMBL" id="KJU85973.1"/>
    </source>
</evidence>
<organism evidence="1 2">
    <name type="scientific">Candidatus Magnetobacterium bavaricum</name>
    <dbReference type="NCBI Taxonomy" id="29290"/>
    <lineage>
        <taxon>Bacteria</taxon>
        <taxon>Pseudomonadati</taxon>
        <taxon>Nitrospirota</taxon>
        <taxon>Thermodesulfovibrionia</taxon>
        <taxon>Thermodesulfovibrionales</taxon>
        <taxon>Candidatus Magnetobacteriaceae</taxon>
        <taxon>Candidatus Magnetobacterium</taxon>
    </lineage>
</organism>
<dbReference type="EMBL" id="LACI01000784">
    <property type="protein sequence ID" value="KJU85973.1"/>
    <property type="molecule type" value="Genomic_DNA"/>
</dbReference>
<proteinExistence type="predicted"/>
<comment type="caution">
    <text evidence="1">The sequence shown here is derived from an EMBL/GenBank/DDBJ whole genome shotgun (WGS) entry which is preliminary data.</text>
</comment>
<reference evidence="1 2" key="1">
    <citation type="submission" date="2015-02" db="EMBL/GenBank/DDBJ databases">
        <title>Single-cell genomics of uncultivated deep-branching MTB reveals a conserved set of magnetosome genes.</title>
        <authorList>
            <person name="Kolinko S."/>
            <person name="Richter M."/>
            <person name="Glockner F.O."/>
            <person name="Brachmann A."/>
            <person name="Schuler D."/>
        </authorList>
    </citation>
    <scope>NUCLEOTIDE SEQUENCE [LARGE SCALE GENOMIC DNA]</scope>
    <source>
        <strain evidence="1">TM-1</strain>
    </source>
</reference>
<keyword evidence="2" id="KW-1185">Reference proteome</keyword>
<name>A0A0F3GZ61_9BACT</name>